<dbReference type="PROSITE" id="PS50960">
    <property type="entry name" value="HTH_PSQ"/>
    <property type="match status" value="1"/>
</dbReference>
<dbReference type="Gene3D" id="1.10.10.60">
    <property type="entry name" value="Homeodomain-like"/>
    <property type="match status" value="1"/>
</dbReference>
<dbReference type="GO" id="GO:0003677">
    <property type="term" value="F:DNA binding"/>
    <property type="evidence" value="ECO:0007669"/>
    <property type="project" value="UniProtKB-UniRule"/>
</dbReference>
<protein>
    <recommendedName>
        <fullName evidence="3">HTH psq-type domain-containing protein</fullName>
    </recommendedName>
</protein>
<keyword evidence="2" id="KW-0539">Nucleus</keyword>
<dbReference type="InterPro" id="IPR011011">
    <property type="entry name" value="Znf_FYVE_PHD"/>
</dbReference>
<evidence type="ECO:0000313" key="4">
    <source>
        <dbReference type="EMBL" id="KAJ3641030.1"/>
    </source>
</evidence>
<comment type="subcellular location">
    <subcellularLocation>
        <location evidence="1 2">Nucleus</location>
    </subcellularLocation>
</comment>
<keyword evidence="5" id="KW-1185">Reference proteome</keyword>
<dbReference type="InterPro" id="IPR009057">
    <property type="entry name" value="Homeodomain-like_sf"/>
</dbReference>
<dbReference type="Pfam" id="PF05225">
    <property type="entry name" value="HTH_psq"/>
    <property type="match status" value="1"/>
</dbReference>
<reference evidence="4" key="1">
    <citation type="journal article" date="2023" name="G3 (Bethesda)">
        <title>Whole genome assemblies of Zophobas morio and Tenebrio molitor.</title>
        <authorList>
            <person name="Kaur S."/>
            <person name="Stinson S.A."/>
            <person name="diCenzo G.C."/>
        </authorList>
    </citation>
    <scope>NUCLEOTIDE SEQUENCE</scope>
    <source>
        <strain evidence="4">QUZm001</strain>
    </source>
</reference>
<proteinExistence type="predicted"/>
<evidence type="ECO:0000256" key="1">
    <source>
        <dbReference type="ARBA" id="ARBA00004123"/>
    </source>
</evidence>
<sequence>MPRNYSRKTDRASWTEIALKQAIHDINKGTPVREAARVYGIPRSTLQTKLKRKIKEPSTLGRPPVFSKEEEKELADRIIHLCKLFFGLTREEVKKCAFDYANKNSLKCPFNTNKRRAGDDWLYGFLSRHPEISLRTPEATSINRVKAFNKKEVSIFYNNLEQLLNNYSFTANRIFNTDETGISTVQSPGKVLAKKGTKQVGYLTSWERGKNITVVCAFSASGMYVPPMFIFPRKRLNPLLGKGGPPGAAYRCSESGWINEELFFQYLKHFQNFVKPSLEDPVLLVMDNHTTHSTLQIYDFCKANGIVLLTIPPHTSHKLQPLDVTFYKSLKTGFNEECNKYLKCHPHQKITPFEVAELFNKAFMRVATPQKAVNGFEHTGIFPYNPDVFSPEDFTPAQIYKSHEPDIREAEESAEIIRHSSPELTLMGESIRHSTPEPTSSLVPGTSEHLSFTEMLPTPVAKNLGTRKNSKAVHSEIITSTPNKQNLILKEDRRLKKLERSKNKEKKLSSVKKQVFSNKESKLSTKQASSKMSHVDICLVCGEFGKNGELWLRCIICGEWAHKACTDQTQAHTQYICDHCC</sequence>
<dbReference type="SUPFAM" id="SSF46689">
    <property type="entry name" value="Homeodomain-like"/>
    <property type="match status" value="1"/>
</dbReference>
<evidence type="ECO:0000259" key="3">
    <source>
        <dbReference type="PROSITE" id="PS50960"/>
    </source>
</evidence>
<dbReference type="InterPro" id="IPR007889">
    <property type="entry name" value="HTH_Psq"/>
</dbReference>
<dbReference type="PANTHER" id="PTHR19303">
    <property type="entry name" value="TRANSPOSON"/>
    <property type="match status" value="1"/>
</dbReference>
<evidence type="ECO:0000256" key="2">
    <source>
        <dbReference type="PROSITE-ProRule" id="PRU00320"/>
    </source>
</evidence>
<keyword evidence="2" id="KW-0238">DNA-binding</keyword>
<organism evidence="4 5">
    <name type="scientific">Zophobas morio</name>
    <dbReference type="NCBI Taxonomy" id="2755281"/>
    <lineage>
        <taxon>Eukaryota</taxon>
        <taxon>Metazoa</taxon>
        <taxon>Ecdysozoa</taxon>
        <taxon>Arthropoda</taxon>
        <taxon>Hexapoda</taxon>
        <taxon>Insecta</taxon>
        <taxon>Pterygota</taxon>
        <taxon>Neoptera</taxon>
        <taxon>Endopterygota</taxon>
        <taxon>Coleoptera</taxon>
        <taxon>Polyphaga</taxon>
        <taxon>Cucujiformia</taxon>
        <taxon>Tenebrionidae</taxon>
        <taxon>Zophobas</taxon>
    </lineage>
</organism>
<evidence type="ECO:0000313" key="5">
    <source>
        <dbReference type="Proteomes" id="UP001168821"/>
    </source>
</evidence>
<dbReference type="Pfam" id="PF03184">
    <property type="entry name" value="DDE_1"/>
    <property type="match status" value="1"/>
</dbReference>
<dbReference type="Gene3D" id="3.30.420.10">
    <property type="entry name" value="Ribonuclease H-like superfamily/Ribonuclease H"/>
    <property type="match status" value="1"/>
</dbReference>
<dbReference type="CDD" id="cd15489">
    <property type="entry name" value="PHD_SF"/>
    <property type="match status" value="1"/>
</dbReference>
<feature type="domain" description="HTH psq-type" evidence="3">
    <location>
        <begin position="1"/>
        <end position="56"/>
    </location>
</feature>
<dbReference type="Proteomes" id="UP001168821">
    <property type="component" value="Unassembled WGS sequence"/>
</dbReference>
<feature type="DNA-binding region" description="H-T-H motif" evidence="2">
    <location>
        <begin position="32"/>
        <end position="52"/>
    </location>
</feature>
<dbReference type="AlphaFoldDB" id="A0AA38M278"/>
<comment type="caution">
    <text evidence="4">The sequence shown here is derived from an EMBL/GenBank/DDBJ whole genome shotgun (WGS) entry which is preliminary data.</text>
</comment>
<name>A0AA38M278_9CUCU</name>
<dbReference type="PANTHER" id="PTHR19303:SF71">
    <property type="entry name" value="ZINC FINGER PHD-TYPE DOMAIN-CONTAINING PROTEIN"/>
    <property type="match status" value="1"/>
</dbReference>
<dbReference type="SUPFAM" id="SSF57903">
    <property type="entry name" value="FYVE/PHD zinc finger"/>
    <property type="match status" value="1"/>
</dbReference>
<dbReference type="InterPro" id="IPR050863">
    <property type="entry name" value="CenT-Element_Derived"/>
</dbReference>
<dbReference type="GO" id="GO:0005634">
    <property type="term" value="C:nucleus"/>
    <property type="evidence" value="ECO:0007669"/>
    <property type="project" value="UniProtKB-SubCell"/>
</dbReference>
<gene>
    <name evidence="4" type="ORF">Zmor_027558</name>
</gene>
<dbReference type="InterPro" id="IPR004875">
    <property type="entry name" value="DDE_SF_endonuclease_dom"/>
</dbReference>
<dbReference type="InterPro" id="IPR036397">
    <property type="entry name" value="RNaseH_sf"/>
</dbReference>
<dbReference type="EMBL" id="JALNTZ010000009">
    <property type="protein sequence ID" value="KAJ3641030.1"/>
    <property type="molecule type" value="Genomic_DNA"/>
</dbReference>
<accession>A0AA38M278</accession>